<feature type="binding site" evidence="5">
    <location>
        <position position="149"/>
    </location>
    <ligand>
        <name>AMP</name>
        <dbReference type="ChEBI" id="CHEBI:456215"/>
    </ligand>
</feature>
<feature type="binding site" evidence="5">
    <location>
        <position position="36"/>
    </location>
    <ligand>
        <name>AMP</name>
        <dbReference type="ChEBI" id="CHEBI:456215"/>
    </ligand>
</feature>
<proteinExistence type="inferred from homology"/>
<evidence type="ECO:0000256" key="1">
    <source>
        <dbReference type="ARBA" id="ARBA00022679"/>
    </source>
</evidence>
<keyword evidence="9" id="KW-1185">Reference proteome</keyword>
<feature type="binding site" evidence="5">
    <location>
        <begin position="85"/>
        <end position="88"/>
    </location>
    <ligand>
        <name>AMP</name>
        <dbReference type="ChEBI" id="CHEBI:456215"/>
    </ligand>
</feature>
<feature type="binding site" evidence="5">
    <location>
        <begin position="57"/>
        <end position="59"/>
    </location>
    <ligand>
        <name>AMP</name>
        <dbReference type="ChEBI" id="CHEBI:456215"/>
    </ligand>
</feature>
<evidence type="ECO:0000256" key="5">
    <source>
        <dbReference type="HAMAP-Rule" id="MF_00235"/>
    </source>
</evidence>
<dbReference type="Proteomes" id="UP000199088">
    <property type="component" value="Unassembled WGS sequence"/>
</dbReference>
<feature type="binding site" evidence="5">
    <location>
        <position position="92"/>
    </location>
    <ligand>
        <name>AMP</name>
        <dbReference type="ChEBI" id="CHEBI:456215"/>
    </ligand>
</feature>
<keyword evidence="5 7" id="KW-0067">ATP-binding</keyword>
<reference evidence="9" key="1">
    <citation type="submission" date="2016-10" db="EMBL/GenBank/DDBJ databases">
        <authorList>
            <person name="Varghese N."/>
            <person name="Submissions S."/>
        </authorList>
    </citation>
    <scope>NUCLEOTIDE SEQUENCE [LARGE SCALE GENOMIC DNA]</scope>
    <source>
        <strain evidence="9">DSM 45843</strain>
    </source>
</reference>
<dbReference type="NCBIfam" id="NF011100">
    <property type="entry name" value="PRK14527.1"/>
    <property type="match status" value="1"/>
</dbReference>
<dbReference type="GO" id="GO:0005737">
    <property type="term" value="C:cytoplasm"/>
    <property type="evidence" value="ECO:0007669"/>
    <property type="project" value="UniProtKB-SubCell"/>
</dbReference>
<dbReference type="GO" id="GO:0004017">
    <property type="term" value="F:AMP kinase activity"/>
    <property type="evidence" value="ECO:0007669"/>
    <property type="project" value="UniProtKB-UniRule"/>
</dbReference>
<name>A0A1H0FWH2_9ACTN</name>
<dbReference type="STRING" id="1052260.SAMN05660199_01054"/>
<dbReference type="InterPro" id="IPR000850">
    <property type="entry name" value="Adenylat/UMP-CMP_kin"/>
</dbReference>
<accession>A0A1H0FWH2</accession>
<dbReference type="AlphaFoldDB" id="A0A1H0FWH2"/>
<comment type="catalytic activity">
    <reaction evidence="5 7">
        <text>AMP + ATP = 2 ADP</text>
        <dbReference type="Rhea" id="RHEA:12973"/>
        <dbReference type="ChEBI" id="CHEBI:30616"/>
        <dbReference type="ChEBI" id="CHEBI:456215"/>
        <dbReference type="ChEBI" id="CHEBI:456216"/>
        <dbReference type="EC" id="2.7.4.3"/>
    </reaction>
</comment>
<feature type="binding site" evidence="5">
    <location>
        <begin position="10"/>
        <end position="15"/>
    </location>
    <ligand>
        <name>ATP</name>
        <dbReference type="ChEBI" id="CHEBI:30616"/>
    </ligand>
</feature>
<comment type="domain">
    <text evidence="5">Consists of three domains, a large central CORE domain and two small peripheral domains, NMPbind and LID, which undergo movements during catalysis. The LID domain closes over the site of phosphoryl transfer upon ATP binding. Assembling and dissambling the active center during each catalytic cycle provides an effective means to prevent ATP hydrolysis.</text>
</comment>
<dbReference type="NCBIfam" id="NF011104">
    <property type="entry name" value="PRK14531.1"/>
    <property type="match status" value="1"/>
</dbReference>
<dbReference type="PROSITE" id="PS00113">
    <property type="entry name" value="ADENYLATE_KINASE"/>
    <property type="match status" value="1"/>
</dbReference>
<dbReference type="UniPathway" id="UPA00588">
    <property type="reaction ID" value="UER00649"/>
</dbReference>
<protein>
    <recommendedName>
        <fullName evidence="5 7">Adenylate kinase</fullName>
        <shortName evidence="5">AK</shortName>
        <ecNumber evidence="5 7">2.7.4.3</ecNumber>
    </recommendedName>
    <alternativeName>
        <fullName evidence="5">ATP-AMP transphosphorylase</fullName>
    </alternativeName>
    <alternativeName>
        <fullName evidence="5">ATP:AMP phosphotransferase</fullName>
    </alternativeName>
    <alternativeName>
        <fullName evidence="5">Adenylate monophosphate kinase</fullName>
    </alternativeName>
</protein>
<dbReference type="NCBIfam" id="NF001381">
    <property type="entry name" value="PRK00279.1-3"/>
    <property type="match status" value="1"/>
</dbReference>
<dbReference type="EC" id="2.7.4.3" evidence="5 7"/>
<evidence type="ECO:0000256" key="2">
    <source>
        <dbReference type="ARBA" id="ARBA00022727"/>
    </source>
</evidence>
<comment type="subcellular location">
    <subcellularLocation>
        <location evidence="5 7">Cytoplasm</location>
    </subcellularLocation>
</comment>
<dbReference type="Pfam" id="PF00406">
    <property type="entry name" value="ADK"/>
    <property type="match status" value="1"/>
</dbReference>
<dbReference type="HAMAP" id="MF_00235">
    <property type="entry name" value="Adenylate_kinase_Adk"/>
    <property type="match status" value="1"/>
</dbReference>
<dbReference type="PANTHER" id="PTHR23359">
    <property type="entry name" value="NUCLEOTIDE KINASE"/>
    <property type="match status" value="1"/>
</dbReference>
<comment type="similarity">
    <text evidence="5 6">Belongs to the adenylate kinase family.</text>
</comment>
<dbReference type="CDD" id="cd01428">
    <property type="entry name" value="ADK"/>
    <property type="match status" value="1"/>
</dbReference>
<keyword evidence="5" id="KW-0963">Cytoplasm</keyword>
<dbReference type="Gene3D" id="3.40.50.300">
    <property type="entry name" value="P-loop containing nucleotide triphosphate hydrolases"/>
    <property type="match status" value="1"/>
</dbReference>
<dbReference type="RefSeq" id="WP_091240986.1">
    <property type="nucleotide sequence ID" value="NZ_FNIR01000003.1"/>
</dbReference>
<keyword evidence="1 5" id="KW-0808">Transferase</keyword>
<comment type="pathway">
    <text evidence="5">Purine metabolism; AMP biosynthesis via salvage pathway; AMP from ADP: step 1/1.</text>
</comment>
<dbReference type="SUPFAM" id="SSF52540">
    <property type="entry name" value="P-loop containing nucleoside triphosphate hydrolases"/>
    <property type="match status" value="1"/>
</dbReference>
<dbReference type="PRINTS" id="PR00094">
    <property type="entry name" value="ADENYLTKNASE"/>
</dbReference>
<feature type="binding site" evidence="5">
    <location>
        <position position="138"/>
    </location>
    <ligand>
        <name>AMP</name>
        <dbReference type="ChEBI" id="CHEBI:456215"/>
    </ligand>
</feature>
<dbReference type="GO" id="GO:0044209">
    <property type="term" value="P:AMP salvage"/>
    <property type="evidence" value="ECO:0007669"/>
    <property type="project" value="UniProtKB-UniRule"/>
</dbReference>
<feature type="binding site" evidence="5">
    <location>
        <position position="127"/>
    </location>
    <ligand>
        <name>ATP</name>
        <dbReference type="ChEBI" id="CHEBI:30616"/>
    </ligand>
</feature>
<gene>
    <name evidence="5" type="primary">adk</name>
    <name evidence="8" type="ORF">SAMN05660199_01054</name>
</gene>
<comment type="caution">
    <text evidence="5">Lacks conserved residue(s) required for the propagation of feature annotation.</text>
</comment>
<evidence type="ECO:0000313" key="8">
    <source>
        <dbReference type="EMBL" id="SDN99027.1"/>
    </source>
</evidence>
<keyword evidence="2 5" id="KW-0545">Nucleotide biosynthesis</keyword>
<dbReference type="OrthoDB" id="9805030at2"/>
<dbReference type="EMBL" id="FNIR01000003">
    <property type="protein sequence ID" value="SDN99027.1"/>
    <property type="molecule type" value="Genomic_DNA"/>
</dbReference>
<dbReference type="InterPro" id="IPR033690">
    <property type="entry name" value="Adenylat_kinase_CS"/>
</dbReference>
<evidence type="ECO:0000256" key="6">
    <source>
        <dbReference type="RuleBase" id="RU003330"/>
    </source>
</evidence>
<feature type="region of interest" description="NMP" evidence="5">
    <location>
        <begin position="30"/>
        <end position="59"/>
    </location>
</feature>
<dbReference type="NCBIfam" id="NF011105">
    <property type="entry name" value="PRK14532.1"/>
    <property type="match status" value="1"/>
</dbReference>
<dbReference type="InterPro" id="IPR027417">
    <property type="entry name" value="P-loop_NTPase"/>
</dbReference>
<organism evidence="8 9">
    <name type="scientific">Klenkia soli</name>
    <dbReference type="NCBI Taxonomy" id="1052260"/>
    <lineage>
        <taxon>Bacteria</taxon>
        <taxon>Bacillati</taxon>
        <taxon>Actinomycetota</taxon>
        <taxon>Actinomycetes</taxon>
        <taxon>Geodermatophilales</taxon>
        <taxon>Geodermatophilaceae</taxon>
        <taxon>Klenkia</taxon>
    </lineage>
</organism>
<dbReference type="GO" id="GO:0005524">
    <property type="term" value="F:ATP binding"/>
    <property type="evidence" value="ECO:0007669"/>
    <property type="project" value="UniProtKB-UniRule"/>
</dbReference>
<comment type="subunit">
    <text evidence="5 7">Monomer.</text>
</comment>
<evidence type="ECO:0000256" key="3">
    <source>
        <dbReference type="ARBA" id="ARBA00022741"/>
    </source>
</evidence>
<feature type="binding site" evidence="5">
    <location>
        <position position="31"/>
    </location>
    <ligand>
        <name>AMP</name>
        <dbReference type="ChEBI" id="CHEBI:456215"/>
    </ligand>
</feature>
<comment type="function">
    <text evidence="5">Catalyzes the reversible transfer of the terminal phosphate group between ATP and AMP. Plays an important role in cellular energy homeostasis and in adenine nucleotide metabolism.</text>
</comment>
<evidence type="ECO:0000313" key="9">
    <source>
        <dbReference type="Proteomes" id="UP000199088"/>
    </source>
</evidence>
<evidence type="ECO:0000256" key="7">
    <source>
        <dbReference type="RuleBase" id="RU003331"/>
    </source>
</evidence>
<feature type="binding site" evidence="5">
    <location>
        <position position="177"/>
    </location>
    <ligand>
        <name>ATP</name>
        <dbReference type="ChEBI" id="CHEBI:30616"/>
    </ligand>
</feature>
<evidence type="ECO:0000256" key="4">
    <source>
        <dbReference type="ARBA" id="ARBA00022777"/>
    </source>
</evidence>
<keyword evidence="4 5" id="KW-0418">Kinase</keyword>
<sequence>MRVVLLGPPGAGKGTQAQVVARHLGVPAISTGDVFRDHVSGGTELGRRARACVDAGDLVPDELTVAMVRDRLASPDAGDGFVLDGFPRTVPQAEQLRALLAKTDLALTSVVELLVDTQELVRRLSTRVVLVDGRPSRREDDDPDTVRHRLTVYETQTRPVSDWYAAQGLLTRVVAEGPVDDVTSDVVAVLEAVRTGGAVGR</sequence>
<keyword evidence="3 5" id="KW-0547">Nucleotide-binding</keyword>